<dbReference type="Proteomes" id="UP000719412">
    <property type="component" value="Unassembled WGS sequence"/>
</dbReference>
<proteinExistence type="predicted"/>
<sequence length="65" mass="7553">MLEKVVKRYKFNLVDEDLEEMHRLQTTTKKLYLEEPSQMSVEDDDDDSETQNLNGAASPDGQVFM</sequence>
<comment type="caution">
    <text evidence="2">The sequence shown here is derived from an EMBL/GenBank/DDBJ whole genome shotgun (WGS) entry which is preliminary data.</text>
</comment>
<dbReference type="EMBL" id="JABDTM020027385">
    <property type="protein sequence ID" value="KAH0810611.1"/>
    <property type="molecule type" value="Genomic_DNA"/>
</dbReference>
<organism evidence="2 3">
    <name type="scientific">Tenebrio molitor</name>
    <name type="common">Yellow mealworm beetle</name>
    <dbReference type="NCBI Taxonomy" id="7067"/>
    <lineage>
        <taxon>Eukaryota</taxon>
        <taxon>Metazoa</taxon>
        <taxon>Ecdysozoa</taxon>
        <taxon>Arthropoda</taxon>
        <taxon>Hexapoda</taxon>
        <taxon>Insecta</taxon>
        <taxon>Pterygota</taxon>
        <taxon>Neoptera</taxon>
        <taxon>Endopterygota</taxon>
        <taxon>Coleoptera</taxon>
        <taxon>Polyphaga</taxon>
        <taxon>Cucujiformia</taxon>
        <taxon>Tenebrionidae</taxon>
        <taxon>Tenebrio</taxon>
    </lineage>
</organism>
<protein>
    <submittedName>
        <fullName evidence="2">Uncharacterized protein</fullName>
    </submittedName>
</protein>
<feature type="region of interest" description="Disordered" evidence="1">
    <location>
        <begin position="29"/>
        <end position="65"/>
    </location>
</feature>
<name>A0A8J6HA96_TENMO</name>
<reference evidence="2" key="2">
    <citation type="submission" date="2021-08" db="EMBL/GenBank/DDBJ databases">
        <authorList>
            <person name="Eriksson T."/>
        </authorList>
    </citation>
    <scope>NUCLEOTIDE SEQUENCE</scope>
    <source>
        <strain evidence="2">Stoneville</strain>
        <tissue evidence="2">Whole head</tissue>
    </source>
</reference>
<dbReference type="AlphaFoldDB" id="A0A8J6HA96"/>
<reference evidence="2" key="1">
    <citation type="journal article" date="2020" name="J Insects Food Feed">
        <title>The yellow mealworm (Tenebrio molitor) genome: a resource for the emerging insects as food and feed industry.</title>
        <authorList>
            <person name="Eriksson T."/>
            <person name="Andere A."/>
            <person name="Kelstrup H."/>
            <person name="Emery V."/>
            <person name="Picard C."/>
        </authorList>
    </citation>
    <scope>NUCLEOTIDE SEQUENCE</scope>
    <source>
        <strain evidence="2">Stoneville</strain>
        <tissue evidence="2">Whole head</tissue>
    </source>
</reference>
<gene>
    <name evidence="2" type="ORF">GEV33_012180</name>
</gene>
<accession>A0A8J6HA96</accession>
<evidence type="ECO:0000256" key="1">
    <source>
        <dbReference type="SAM" id="MobiDB-lite"/>
    </source>
</evidence>
<keyword evidence="3" id="KW-1185">Reference proteome</keyword>
<evidence type="ECO:0000313" key="2">
    <source>
        <dbReference type="EMBL" id="KAH0810611.1"/>
    </source>
</evidence>
<evidence type="ECO:0000313" key="3">
    <source>
        <dbReference type="Proteomes" id="UP000719412"/>
    </source>
</evidence>